<sequence>MKKPFISIVLASTFAFGAVGTHAVFAKPAEVSQKQSVHPQDRKVINKINVYNIYNTIEYLSKTPRVAGTESEYNAVQYIKKQFESYGYKTEVQEFTFEAYTPPSMIELRVQGYEGELHPTSFTYSKNGNGTGELVNAGLGTKGALENVDLSGKIALIQRGEITFAEKVLNAAEKGAAGVIIYNNAEGELNGTLGENNEKYVPAVALTKAEGEGLAAKVNSGGPVTATINIQGAEVGNKTSHNVIATKKPTNKKKANNDIIVLGSHHDSVEAAPGANDDASGTAMTLELARVFKELPTDTEIRFITFGAEEVGLLGSEHYVQNLSDDEISRTIANFNLDMVGSKDAGDLVLMTHDGQPNLVTELAQASSTRLNGSPTPYAEGGRSDHVPFGEAGIPAALFIHDPAEPWYHTPEDTIDKISKEKLQDVAEIVGTAMYDTARFDNQGPKPKKQKQPKAKHLYYEQDLK</sequence>
<dbReference type="Proteomes" id="UP000262939">
    <property type="component" value="Unassembled WGS sequence"/>
</dbReference>
<reference evidence="5 6" key="1">
    <citation type="submission" date="2018-08" db="EMBL/GenBank/DDBJ databases">
        <title>Bacillus chawlae sp. nov., Bacillus glennii sp. nov., and Bacillus saganii sp. nov. Isolated from the Vehicle Assembly Building at Kennedy Space Center where the Viking Spacecraft were Assembled.</title>
        <authorList>
            <person name="Seuylemezian A."/>
            <person name="Vaishampayan P."/>
        </authorList>
    </citation>
    <scope>NUCLEOTIDE SEQUENCE [LARGE SCALE GENOMIC DNA]</scope>
    <source>
        <strain evidence="5 6">V44-8</strain>
    </source>
</reference>
<dbReference type="EMBL" id="QVTD01000026">
    <property type="protein sequence ID" value="RFU60456.1"/>
    <property type="molecule type" value="Genomic_DNA"/>
</dbReference>
<dbReference type="Gene3D" id="3.40.630.10">
    <property type="entry name" value="Zn peptidases"/>
    <property type="match status" value="1"/>
</dbReference>
<protein>
    <submittedName>
        <fullName evidence="5">Aminopeptidase</fullName>
    </submittedName>
</protein>
<feature type="compositionally biased region" description="Basic residues" evidence="1">
    <location>
        <begin position="446"/>
        <end position="457"/>
    </location>
</feature>
<keyword evidence="5" id="KW-0378">Hydrolase</keyword>
<feature type="domain" description="Peptidase M28" evidence="4">
    <location>
        <begin position="242"/>
        <end position="432"/>
    </location>
</feature>
<evidence type="ECO:0000259" key="4">
    <source>
        <dbReference type="Pfam" id="PF04389"/>
    </source>
</evidence>
<keyword evidence="5" id="KW-0031">Aminopeptidase</keyword>
<keyword evidence="2" id="KW-0732">Signal</keyword>
<dbReference type="PANTHER" id="PTHR10404:SF46">
    <property type="entry name" value="VACUOLAR PROTEIN SORTING-ASSOCIATED PROTEIN 70"/>
    <property type="match status" value="1"/>
</dbReference>
<feature type="chain" id="PRO_5038559514" evidence="2">
    <location>
        <begin position="18"/>
        <end position="465"/>
    </location>
</feature>
<dbReference type="OrthoDB" id="9762302at2"/>
<dbReference type="SUPFAM" id="SSF53187">
    <property type="entry name" value="Zn-dependent exopeptidases"/>
    <property type="match status" value="1"/>
</dbReference>
<evidence type="ECO:0000256" key="1">
    <source>
        <dbReference type="SAM" id="MobiDB-lite"/>
    </source>
</evidence>
<keyword evidence="5" id="KW-0645">Protease</keyword>
<dbReference type="GO" id="GO:0004177">
    <property type="term" value="F:aminopeptidase activity"/>
    <property type="evidence" value="ECO:0007669"/>
    <property type="project" value="UniProtKB-KW"/>
</dbReference>
<dbReference type="Pfam" id="PF04389">
    <property type="entry name" value="Peptidase_M28"/>
    <property type="match status" value="1"/>
</dbReference>
<feature type="domain" description="PA" evidence="3">
    <location>
        <begin position="131"/>
        <end position="212"/>
    </location>
</feature>
<dbReference type="Pfam" id="PF02225">
    <property type="entry name" value="PA"/>
    <property type="match status" value="1"/>
</dbReference>
<dbReference type="RefSeq" id="WP_117324576.1">
    <property type="nucleotide sequence ID" value="NZ_QVTD01000026.1"/>
</dbReference>
<dbReference type="InterPro" id="IPR007484">
    <property type="entry name" value="Peptidase_M28"/>
</dbReference>
<proteinExistence type="predicted"/>
<gene>
    <name evidence="5" type="ORF">D0466_21665</name>
</gene>
<evidence type="ECO:0000256" key="2">
    <source>
        <dbReference type="SAM" id="SignalP"/>
    </source>
</evidence>
<feature type="region of interest" description="Disordered" evidence="1">
    <location>
        <begin position="436"/>
        <end position="465"/>
    </location>
</feature>
<accession>A0A372L667</accession>
<name>A0A372L667_9BACI</name>
<dbReference type="InterPro" id="IPR003137">
    <property type="entry name" value="PA_domain"/>
</dbReference>
<dbReference type="SUPFAM" id="SSF52025">
    <property type="entry name" value="PA domain"/>
    <property type="match status" value="1"/>
</dbReference>
<comment type="caution">
    <text evidence="5">The sequence shown here is derived from an EMBL/GenBank/DDBJ whole genome shotgun (WGS) entry which is preliminary data.</text>
</comment>
<organism evidence="5 6">
    <name type="scientific">Peribacillus glennii</name>
    <dbReference type="NCBI Taxonomy" id="2303991"/>
    <lineage>
        <taxon>Bacteria</taxon>
        <taxon>Bacillati</taxon>
        <taxon>Bacillota</taxon>
        <taxon>Bacilli</taxon>
        <taxon>Bacillales</taxon>
        <taxon>Bacillaceae</taxon>
        <taxon>Peribacillus</taxon>
    </lineage>
</organism>
<keyword evidence="6" id="KW-1185">Reference proteome</keyword>
<dbReference type="Gene3D" id="3.50.30.30">
    <property type="match status" value="1"/>
</dbReference>
<dbReference type="CDD" id="cd02133">
    <property type="entry name" value="PA_C5a_like"/>
    <property type="match status" value="1"/>
</dbReference>
<dbReference type="InterPro" id="IPR046450">
    <property type="entry name" value="PA_dom_sf"/>
</dbReference>
<evidence type="ECO:0000259" key="3">
    <source>
        <dbReference type="Pfam" id="PF02225"/>
    </source>
</evidence>
<evidence type="ECO:0000313" key="6">
    <source>
        <dbReference type="Proteomes" id="UP000262939"/>
    </source>
</evidence>
<evidence type="ECO:0000313" key="5">
    <source>
        <dbReference type="EMBL" id="RFU60456.1"/>
    </source>
</evidence>
<feature type="signal peptide" evidence="2">
    <location>
        <begin position="1"/>
        <end position="17"/>
    </location>
</feature>
<dbReference type="PANTHER" id="PTHR10404">
    <property type="entry name" value="N-ACETYLATED-ALPHA-LINKED ACIDIC DIPEPTIDASE"/>
    <property type="match status" value="1"/>
</dbReference>
<dbReference type="AlphaFoldDB" id="A0A372L667"/>
<dbReference type="InterPro" id="IPR039373">
    <property type="entry name" value="Peptidase_M28B"/>
</dbReference>